<dbReference type="EMBL" id="JAUCGM010000170">
    <property type="protein sequence ID" value="MDM8562482.1"/>
    <property type="molecule type" value="Genomic_DNA"/>
</dbReference>
<evidence type="ECO:0000313" key="2">
    <source>
        <dbReference type="Proteomes" id="UP001171945"/>
    </source>
</evidence>
<sequence>MNEYLDILKLVTERLEQKQIKYMISHVGWATSFCCPPLFYDSETESCSHVGWATWVQRHFFNEEGGQKKDFAHPTRLMKINAIIRLKSSLLCILLCLPECYILGVVCITHKLRRAMILGN</sequence>
<organism evidence="1 2">
    <name type="scientific">Candidatus Marithioploca araucensis</name>
    <dbReference type="NCBI Taxonomy" id="70273"/>
    <lineage>
        <taxon>Bacteria</taxon>
        <taxon>Pseudomonadati</taxon>
        <taxon>Pseudomonadota</taxon>
        <taxon>Gammaproteobacteria</taxon>
        <taxon>Thiotrichales</taxon>
        <taxon>Thiotrichaceae</taxon>
        <taxon>Candidatus Marithioploca</taxon>
    </lineage>
</organism>
<reference evidence="1" key="1">
    <citation type="submission" date="2023-06" db="EMBL/GenBank/DDBJ databases">
        <title>Uncultivated large filamentous bacteria from sulfidic sediments reveal new species and different genomic features in energy metabolism and defense.</title>
        <authorList>
            <person name="Fonseca A."/>
        </authorList>
    </citation>
    <scope>NUCLEOTIDE SEQUENCE</scope>
    <source>
        <strain evidence="1">HSG4</strain>
    </source>
</reference>
<dbReference type="Proteomes" id="UP001171945">
    <property type="component" value="Unassembled WGS sequence"/>
</dbReference>
<proteinExistence type="predicted"/>
<keyword evidence="2" id="KW-1185">Reference proteome</keyword>
<gene>
    <name evidence="1" type="ORF">QUF54_03925</name>
</gene>
<evidence type="ECO:0000313" key="1">
    <source>
        <dbReference type="EMBL" id="MDM8562482.1"/>
    </source>
</evidence>
<name>A0ABT7VS33_9GAMM</name>
<comment type="caution">
    <text evidence="1">The sequence shown here is derived from an EMBL/GenBank/DDBJ whole genome shotgun (WGS) entry which is preliminary data.</text>
</comment>
<protein>
    <submittedName>
        <fullName evidence="1">Uncharacterized protein</fullName>
    </submittedName>
</protein>
<accession>A0ABT7VS33</accession>